<sequence length="70" mass="7389">MPSLHVPKMSCGGCLNTVTRAIAALDPQARVRGDLEKRIVHVETKEPEAALLEALRAAGYPASPIEPALG</sequence>
<accession>A0A5P9JWX8</accession>
<keyword evidence="3" id="KW-1185">Reference proteome</keyword>
<evidence type="ECO:0000313" key="2">
    <source>
        <dbReference type="EMBL" id="QFU16739.1"/>
    </source>
</evidence>
<dbReference type="KEGG" id="mico:GDR74_11145"/>
<dbReference type="SUPFAM" id="SSF55008">
    <property type="entry name" value="HMA, heavy metal-associated domain"/>
    <property type="match status" value="1"/>
</dbReference>
<protein>
    <submittedName>
        <fullName evidence="2">Copper chaperone</fullName>
    </submittedName>
</protein>
<dbReference type="AlphaFoldDB" id="A0A5P9JWX8"/>
<reference evidence="2 3" key="1">
    <citation type="submission" date="2019-10" db="EMBL/GenBank/DDBJ databases">
        <title>Isolation, Identification of Microvirga thermotolerans HR1, a novel thermophilic bacterium and Comparative Genomics of the genus Microvirga.</title>
        <authorList>
            <person name="Li J."/>
            <person name="Zhang W."/>
            <person name="Lin M."/>
            <person name="Wang J."/>
        </authorList>
    </citation>
    <scope>NUCLEOTIDE SEQUENCE [LARGE SCALE GENOMIC DNA]</scope>
    <source>
        <strain evidence="2 3">HR1</strain>
    </source>
</reference>
<dbReference type="Gene3D" id="3.30.70.100">
    <property type="match status" value="1"/>
</dbReference>
<dbReference type="EMBL" id="CP045423">
    <property type="protein sequence ID" value="QFU16739.1"/>
    <property type="molecule type" value="Genomic_DNA"/>
</dbReference>
<dbReference type="Pfam" id="PF00403">
    <property type="entry name" value="HMA"/>
    <property type="match status" value="1"/>
</dbReference>
<evidence type="ECO:0000313" key="3">
    <source>
        <dbReference type="Proteomes" id="UP000325614"/>
    </source>
</evidence>
<dbReference type="InterPro" id="IPR006121">
    <property type="entry name" value="HMA_dom"/>
</dbReference>
<organism evidence="2 3">
    <name type="scientific">Microvirga thermotolerans</name>
    <dbReference type="NCBI Taxonomy" id="2651334"/>
    <lineage>
        <taxon>Bacteria</taxon>
        <taxon>Pseudomonadati</taxon>
        <taxon>Pseudomonadota</taxon>
        <taxon>Alphaproteobacteria</taxon>
        <taxon>Hyphomicrobiales</taxon>
        <taxon>Methylobacteriaceae</taxon>
        <taxon>Microvirga</taxon>
    </lineage>
</organism>
<evidence type="ECO:0000259" key="1">
    <source>
        <dbReference type="PROSITE" id="PS50846"/>
    </source>
</evidence>
<dbReference type="InterPro" id="IPR036163">
    <property type="entry name" value="HMA_dom_sf"/>
</dbReference>
<feature type="domain" description="HMA" evidence="1">
    <location>
        <begin position="1"/>
        <end position="63"/>
    </location>
</feature>
<dbReference type="Proteomes" id="UP000325614">
    <property type="component" value="Chromosome"/>
</dbReference>
<dbReference type="GO" id="GO:0046872">
    <property type="term" value="F:metal ion binding"/>
    <property type="evidence" value="ECO:0007669"/>
    <property type="project" value="InterPro"/>
</dbReference>
<proteinExistence type="predicted"/>
<dbReference type="CDD" id="cd00371">
    <property type="entry name" value="HMA"/>
    <property type="match status" value="1"/>
</dbReference>
<dbReference type="RefSeq" id="WP_152586381.1">
    <property type="nucleotide sequence ID" value="NZ_CP045423.1"/>
</dbReference>
<dbReference type="PROSITE" id="PS50846">
    <property type="entry name" value="HMA_2"/>
    <property type="match status" value="1"/>
</dbReference>
<name>A0A5P9JWX8_9HYPH</name>
<gene>
    <name evidence="2" type="ORF">GDR74_11145</name>
</gene>